<sequence>MTDKQLVVTLEDLWKAGAVQLPNMAVLYSQASRDAHNSSWREKGGFTRPERVRHELLPFGKVWRDGPSPMMEPFIQLRDLLQKAIATTADQLAAAGEALVAIGEAYTDQDAANELEIRRAGREEYGLDMPPESIPQPRMPDDPYEVQVIEVPGGEVEVPVR</sequence>
<evidence type="ECO:0000313" key="1">
    <source>
        <dbReference type="EMBL" id="TQL77713.1"/>
    </source>
</evidence>
<dbReference type="RefSeq" id="WP_142041020.1">
    <property type="nucleotide sequence ID" value="NZ_JBHTGS010000001.1"/>
</dbReference>
<organism evidence="1 2">
    <name type="scientific">Stackebrandtia endophytica</name>
    <dbReference type="NCBI Taxonomy" id="1496996"/>
    <lineage>
        <taxon>Bacteria</taxon>
        <taxon>Bacillati</taxon>
        <taxon>Actinomycetota</taxon>
        <taxon>Actinomycetes</taxon>
        <taxon>Glycomycetales</taxon>
        <taxon>Glycomycetaceae</taxon>
        <taxon>Stackebrandtia</taxon>
    </lineage>
</organism>
<proteinExistence type="predicted"/>
<dbReference type="EMBL" id="VFOW01000001">
    <property type="protein sequence ID" value="TQL77713.1"/>
    <property type="molecule type" value="Genomic_DNA"/>
</dbReference>
<dbReference type="OrthoDB" id="9930744at2"/>
<name>A0A543AYR8_9ACTN</name>
<keyword evidence="2" id="KW-1185">Reference proteome</keyword>
<dbReference type="AlphaFoldDB" id="A0A543AYR8"/>
<accession>A0A543AYR8</accession>
<dbReference type="InParanoid" id="A0A543AYR8"/>
<comment type="caution">
    <text evidence="1">The sequence shown here is derived from an EMBL/GenBank/DDBJ whole genome shotgun (WGS) entry which is preliminary data.</text>
</comment>
<protein>
    <submittedName>
        <fullName evidence="1">Uncharacterized protein</fullName>
    </submittedName>
</protein>
<evidence type="ECO:0000313" key="2">
    <source>
        <dbReference type="Proteomes" id="UP000317043"/>
    </source>
</evidence>
<dbReference type="Proteomes" id="UP000317043">
    <property type="component" value="Unassembled WGS sequence"/>
</dbReference>
<reference evidence="1 2" key="1">
    <citation type="submission" date="2019-06" db="EMBL/GenBank/DDBJ databases">
        <title>Sequencing the genomes of 1000 actinobacteria strains.</title>
        <authorList>
            <person name="Klenk H.-P."/>
        </authorList>
    </citation>
    <scope>NUCLEOTIDE SEQUENCE [LARGE SCALE GENOMIC DNA]</scope>
    <source>
        <strain evidence="1 2">DSM 45928</strain>
    </source>
</reference>
<gene>
    <name evidence="1" type="ORF">FB566_3276</name>
</gene>